<protein>
    <submittedName>
        <fullName evidence="1">Uncharacterized protein</fullName>
    </submittedName>
</protein>
<dbReference type="Proteomes" id="UP000244005">
    <property type="component" value="Unassembled WGS sequence"/>
</dbReference>
<sequence>MACFRHDLPFFSALLAREFRRELETIRGNLITTVTSVKLEPMRFFCKERLACHYMDDAYADLMRRPDLGPGLRARTFNRWINRELSLECIKIGAHHQNWKSSLRSNAAVIIPLWS</sequence>
<dbReference type="Gramene" id="Mp6g17230.1">
    <property type="protein sequence ID" value="Mp6g17230.1.cds"/>
    <property type="gene ID" value="Mp6g17230"/>
</dbReference>
<dbReference type="EMBL" id="KZ772853">
    <property type="protein sequence ID" value="PTQ27791.1"/>
    <property type="molecule type" value="Genomic_DNA"/>
</dbReference>
<gene>
    <name evidence="1" type="ORF">MARPO_0184s0027</name>
</gene>
<evidence type="ECO:0000313" key="1">
    <source>
        <dbReference type="EMBL" id="PTQ27791.1"/>
    </source>
</evidence>
<evidence type="ECO:0000313" key="2">
    <source>
        <dbReference type="Proteomes" id="UP000244005"/>
    </source>
</evidence>
<reference evidence="2" key="1">
    <citation type="journal article" date="2017" name="Cell">
        <title>Insights into land plant evolution garnered from the Marchantia polymorpha genome.</title>
        <authorList>
            <person name="Bowman J.L."/>
            <person name="Kohchi T."/>
            <person name="Yamato K.T."/>
            <person name="Jenkins J."/>
            <person name="Shu S."/>
            <person name="Ishizaki K."/>
            <person name="Yamaoka S."/>
            <person name="Nishihama R."/>
            <person name="Nakamura Y."/>
            <person name="Berger F."/>
            <person name="Adam C."/>
            <person name="Aki S.S."/>
            <person name="Althoff F."/>
            <person name="Araki T."/>
            <person name="Arteaga-Vazquez M.A."/>
            <person name="Balasubrmanian S."/>
            <person name="Barry K."/>
            <person name="Bauer D."/>
            <person name="Boehm C.R."/>
            <person name="Briginshaw L."/>
            <person name="Caballero-Perez J."/>
            <person name="Catarino B."/>
            <person name="Chen F."/>
            <person name="Chiyoda S."/>
            <person name="Chovatia M."/>
            <person name="Davies K.M."/>
            <person name="Delmans M."/>
            <person name="Demura T."/>
            <person name="Dierschke T."/>
            <person name="Dolan L."/>
            <person name="Dorantes-Acosta A.E."/>
            <person name="Eklund D.M."/>
            <person name="Florent S.N."/>
            <person name="Flores-Sandoval E."/>
            <person name="Fujiyama A."/>
            <person name="Fukuzawa H."/>
            <person name="Galik B."/>
            <person name="Grimanelli D."/>
            <person name="Grimwood J."/>
            <person name="Grossniklaus U."/>
            <person name="Hamada T."/>
            <person name="Haseloff J."/>
            <person name="Hetherington A.J."/>
            <person name="Higo A."/>
            <person name="Hirakawa Y."/>
            <person name="Hundley H.N."/>
            <person name="Ikeda Y."/>
            <person name="Inoue K."/>
            <person name="Inoue S.I."/>
            <person name="Ishida S."/>
            <person name="Jia Q."/>
            <person name="Kakita M."/>
            <person name="Kanazawa T."/>
            <person name="Kawai Y."/>
            <person name="Kawashima T."/>
            <person name="Kennedy M."/>
            <person name="Kinose K."/>
            <person name="Kinoshita T."/>
            <person name="Kohara Y."/>
            <person name="Koide E."/>
            <person name="Komatsu K."/>
            <person name="Kopischke S."/>
            <person name="Kubo M."/>
            <person name="Kyozuka J."/>
            <person name="Lagercrantz U."/>
            <person name="Lin S.S."/>
            <person name="Lindquist E."/>
            <person name="Lipzen A.M."/>
            <person name="Lu C.W."/>
            <person name="De Luna E."/>
            <person name="Martienssen R.A."/>
            <person name="Minamino N."/>
            <person name="Mizutani M."/>
            <person name="Mizutani M."/>
            <person name="Mochizuki N."/>
            <person name="Monte I."/>
            <person name="Mosher R."/>
            <person name="Nagasaki H."/>
            <person name="Nakagami H."/>
            <person name="Naramoto S."/>
            <person name="Nishitani K."/>
            <person name="Ohtani M."/>
            <person name="Okamoto T."/>
            <person name="Okumura M."/>
            <person name="Phillips J."/>
            <person name="Pollak B."/>
            <person name="Reinders A."/>
            <person name="Rovekamp M."/>
            <person name="Sano R."/>
            <person name="Sawa S."/>
            <person name="Schmid M.W."/>
            <person name="Shirakawa M."/>
            <person name="Solano R."/>
            <person name="Spunde A."/>
            <person name="Suetsugu N."/>
            <person name="Sugano S."/>
            <person name="Sugiyama A."/>
            <person name="Sun R."/>
            <person name="Suzuki Y."/>
            <person name="Takenaka M."/>
            <person name="Takezawa D."/>
            <person name="Tomogane H."/>
            <person name="Tsuzuki M."/>
            <person name="Ueda T."/>
            <person name="Umeda M."/>
            <person name="Ward J.M."/>
            <person name="Watanabe Y."/>
            <person name="Yazaki K."/>
            <person name="Yokoyama R."/>
            <person name="Yoshitake Y."/>
            <person name="Yotsui I."/>
            <person name="Zachgo S."/>
            <person name="Schmutz J."/>
        </authorList>
    </citation>
    <scope>NUCLEOTIDE SEQUENCE [LARGE SCALE GENOMIC DNA]</scope>
    <source>
        <strain evidence="2">Tak-1</strain>
    </source>
</reference>
<accession>A0A2R6W1Q9</accession>
<organism evidence="1 2">
    <name type="scientific">Marchantia polymorpha</name>
    <name type="common">Common liverwort</name>
    <name type="synonym">Marchantia aquatica</name>
    <dbReference type="NCBI Taxonomy" id="3197"/>
    <lineage>
        <taxon>Eukaryota</taxon>
        <taxon>Viridiplantae</taxon>
        <taxon>Streptophyta</taxon>
        <taxon>Embryophyta</taxon>
        <taxon>Marchantiophyta</taxon>
        <taxon>Marchantiopsida</taxon>
        <taxon>Marchantiidae</taxon>
        <taxon>Marchantiales</taxon>
        <taxon>Marchantiaceae</taxon>
        <taxon>Marchantia</taxon>
    </lineage>
</organism>
<proteinExistence type="predicted"/>
<name>A0A2R6W1Q9_MARPO</name>
<keyword evidence="2" id="KW-1185">Reference proteome</keyword>
<dbReference type="AlphaFoldDB" id="A0A2R6W1Q9"/>